<feature type="compositionally biased region" description="Acidic residues" evidence="1">
    <location>
        <begin position="48"/>
        <end position="61"/>
    </location>
</feature>
<feature type="region of interest" description="Disordered" evidence="1">
    <location>
        <begin position="95"/>
        <end position="175"/>
    </location>
</feature>
<keyword evidence="3" id="KW-1185">Reference proteome</keyword>
<dbReference type="AlphaFoldDB" id="A0A9W8S324"/>
<organism evidence="2 3">
    <name type="scientific">Fusarium torreyae</name>
    <dbReference type="NCBI Taxonomy" id="1237075"/>
    <lineage>
        <taxon>Eukaryota</taxon>
        <taxon>Fungi</taxon>
        <taxon>Dikarya</taxon>
        <taxon>Ascomycota</taxon>
        <taxon>Pezizomycotina</taxon>
        <taxon>Sordariomycetes</taxon>
        <taxon>Hypocreomycetidae</taxon>
        <taxon>Hypocreales</taxon>
        <taxon>Nectriaceae</taxon>
        <taxon>Fusarium</taxon>
    </lineage>
</organism>
<evidence type="ECO:0000313" key="3">
    <source>
        <dbReference type="Proteomes" id="UP001152049"/>
    </source>
</evidence>
<feature type="compositionally biased region" description="Basic and acidic residues" evidence="1">
    <location>
        <begin position="130"/>
        <end position="144"/>
    </location>
</feature>
<feature type="region of interest" description="Disordered" evidence="1">
    <location>
        <begin position="1"/>
        <end position="65"/>
    </location>
</feature>
<dbReference type="EMBL" id="JAOQAZ010000008">
    <property type="protein sequence ID" value="KAJ4264519.1"/>
    <property type="molecule type" value="Genomic_DNA"/>
</dbReference>
<gene>
    <name evidence="2" type="ORF">NW762_005721</name>
</gene>
<evidence type="ECO:0000313" key="2">
    <source>
        <dbReference type="EMBL" id="KAJ4264519.1"/>
    </source>
</evidence>
<dbReference type="Proteomes" id="UP001152049">
    <property type="component" value="Unassembled WGS sequence"/>
</dbReference>
<evidence type="ECO:0000256" key="1">
    <source>
        <dbReference type="SAM" id="MobiDB-lite"/>
    </source>
</evidence>
<comment type="caution">
    <text evidence="2">The sequence shown here is derived from an EMBL/GenBank/DDBJ whole genome shotgun (WGS) entry which is preliminary data.</text>
</comment>
<sequence>MSSPSHTTSCSKKPTGRDKDLKDTGTTFDPLGNAANHYPANKPALQGDSEDDWEIVTEEDGQPPKFCGQLATADGRSSVRGRNIVNYHAGYFNGHVHWPDEEDTKTAELTKDNDRETTDNDQGTSSEDACMEKRSGDEKRDQAEAKWAGMQPQSGGVHPYREVKVPSYSQFVGNW</sequence>
<feature type="compositionally biased region" description="Basic and acidic residues" evidence="1">
    <location>
        <begin position="104"/>
        <end position="118"/>
    </location>
</feature>
<reference evidence="2" key="1">
    <citation type="submission" date="2022-09" db="EMBL/GenBank/DDBJ databases">
        <title>Fusarium specimens isolated from Avocado Roots.</title>
        <authorList>
            <person name="Stajich J."/>
            <person name="Roper C."/>
            <person name="Heimlech-Rivalta G."/>
        </authorList>
    </citation>
    <scope>NUCLEOTIDE SEQUENCE</scope>
    <source>
        <strain evidence="2">CF00136</strain>
    </source>
</reference>
<dbReference type="OrthoDB" id="5095834at2759"/>
<proteinExistence type="predicted"/>
<name>A0A9W8S324_9HYPO</name>
<accession>A0A9W8S324</accession>
<feature type="compositionally biased region" description="Polar residues" evidence="1">
    <location>
        <begin position="1"/>
        <end position="12"/>
    </location>
</feature>
<protein>
    <submittedName>
        <fullName evidence="2">Uncharacterized protein</fullName>
    </submittedName>
</protein>